<accession>A0A2W4CTL3</accession>
<feature type="region of interest" description="Disordered" evidence="1">
    <location>
        <begin position="22"/>
        <end position="91"/>
    </location>
</feature>
<evidence type="ECO:0000313" key="3">
    <source>
        <dbReference type="EMBL" id="PZM15732.1"/>
    </source>
</evidence>
<dbReference type="RefSeq" id="WP_111159385.1">
    <property type="nucleotide sequence ID" value="NZ_PCDP01000013.1"/>
</dbReference>
<dbReference type="Proteomes" id="UP000248925">
    <property type="component" value="Unassembled WGS sequence"/>
</dbReference>
<feature type="compositionally biased region" description="Basic and acidic residues" evidence="1">
    <location>
        <begin position="47"/>
        <end position="79"/>
    </location>
</feature>
<dbReference type="OrthoDB" id="8005858at2"/>
<dbReference type="EMBL" id="PCDP01000013">
    <property type="protein sequence ID" value="PZM15732.1"/>
    <property type="molecule type" value="Genomic_DNA"/>
</dbReference>
<evidence type="ECO:0000313" key="4">
    <source>
        <dbReference type="Proteomes" id="UP000248925"/>
    </source>
</evidence>
<evidence type="ECO:0000256" key="2">
    <source>
        <dbReference type="SAM" id="SignalP"/>
    </source>
</evidence>
<comment type="caution">
    <text evidence="3">The sequence shown here is derived from an EMBL/GenBank/DDBJ whole genome shotgun (WGS) entry which is preliminary data.</text>
</comment>
<evidence type="ECO:0000256" key="1">
    <source>
        <dbReference type="SAM" id="MobiDB-lite"/>
    </source>
</evidence>
<gene>
    <name evidence="3" type="ORF">CPY51_06080</name>
</gene>
<dbReference type="AlphaFoldDB" id="A0A2W4CTL3"/>
<protein>
    <submittedName>
        <fullName evidence="3">Uncharacterized protein</fullName>
    </submittedName>
</protein>
<sequence>MKRLIVFGLAFATMATVALAQQAPAPPPAQQAAPAPTQDHASPPPQPDHRDAMDHPDEMWPRDHLGEPPKDASRQDMGMRRHHWQMSPASKAAHFRIEEGDKKIDIKCADDEPTKACAEVLLQLIDKLATPSDLSDDERG</sequence>
<keyword evidence="4" id="KW-1185">Reference proteome</keyword>
<feature type="chain" id="PRO_5016001287" evidence="2">
    <location>
        <begin position="21"/>
        <end position="140"/>
    </location>
</feature>
<keyword evidence="2" id="KW-0732">Signal</keyword>
<reference evidence="3 4" key="1">
    <citation type="journal article" date="2018" name="Sci. Rep.">
        <title>Rhizobium tumorigenes sp. nov., a novel plant tumorigenic bacterium isolated from cane gall tumors on thornless blackberry.</title>
        <authorList>
            <person name="Kuzmanovi N."/>
            <person name="Smalla K."/>
            <person name="Gronow S."/>
            <person name="PuBawska J."/>
        </authorList>
    </citation>
    <scope>NUCLEOTIDE SEQUENCE [LARGE SCALE GENOMIC DNA]</scope>
    <source>
        <strain evidence="3 4">CCBAU 85046</strain>
    </source>
</reference>
<proteinExistence type="predicted"/>
<name>A0A2W4CTL3_9HYPH</name>
<organism evidence="3 4">
    <name type="scientific">Rhizobium tubonense</name>
    <dbReference type="NCBI Taxonomy" id="484088"/>
    <lineage>
        <taxon>Bacteria</taxon>
        <taxon>Pseudomonadati</taxon>
        <taxon>Pseudomonadota</taxon>
        <taxon>Alphaproteobacteria</taxon>
        <taxon>Hyphomicrobiales</taxon>
        <taxon>Rhizobiaceae</taxon>
        <taxon>Rhizobium/Agrobacterium group</taxon>
        <taxon>Rhizobium</taxon>
    </lineage>
</organism>
<feature type="signal peptide" evidence="2">
    <location>
        <begin position="1"/>
        <end position="20"/>
    </location>
</feature>